<reference evidence="7" key="2">
    <citation type="journal article" date="2021" name="Microbiome">
        <title>Successional dynamics and alternative stable states in a saline activated sludge microbial community over 9 years.</title>
        <authorList>
            <person name="Wang Y."/>
            <person name="Ye J."/>
            <person name="Ju F."/>
            <person name="Liu L."/>
            <person name="Boyd J.A."/>
            <person name="Deng Y."/>
            <person name="Parks D.H."/>
            <person name="Jiang X."/>
            <person name="Yin X."/>
            <person name="Woodcroft B.J."/>
            <person name="Tyson G.W."/>
            <person name="Hugenholtz P."/>
            <person name="Polz M.F."/>
            <person name="Zhang T."/>
        </authorList>
    </citation>
    <scope>NUCLEOTIDE SEQUENCE</scope>
    <source>
        <strain evidence="7">HKST-UBA14</strain>
    </source>
</reference>
<dbReference type="PANTHER" id="PTHR10938:SF0">
    <property type="entry name" value="TRANSLATION INITIATION FACTOR IF-3, MITOCHONDRIAL"/>
    <property type="match status" value="1"/>
</dbReference>
<proteinExistence type="inferred from homology"/>
<dbReference type="InterPro" id="IPR036787">
    <property type="entry name" value="T_IF-3_N_sf"/>
</dbReference>
<dbReference type="GO" id="GO:0003743">
    <property type="term" value="F:translation initiation factor activity"/>
    <property type="evidence" value="ECO:0007669"/>
    <property type="project" value="UniProtKB-UniRule"/>
</dbReference>
<accession>A0A955RJU1</accession>
<dbReference type="InterPro" id="IPR001288">
    <property type="entry name" value="Translation_initiation_fac_3"/>
</dbReference>
<evidence type="ECO:0000313" key="7">
    <source>
        <dbReference type="EMBL" id="MCA9383819.1"/>
    </source>
</evidence>
<feature type="domain" description="Translation initiation factor 3 C-terminal" evidence="5">
    <location>
        <begin position="46"/>
        <end position="128"/>
    </location>
</feature>
<dbReference type="GO" id="GO:0005737">
    <property type="term" value="C:cytoplasm"/>
    <property type="evidence" value="ECO:0007669"/>
    <property type="project" value="UniProtKB-ARBA"/>
</dbReference>
<dbReference type="NCBIfam" id="TIGR00168">
    <property type="entry name" value="infC"/>
    <property type="match status" value="1"/>
</dbReference>
<evidence type="ECO:0000259" key="5">
    <source>
        <dbReference type="Pfam" id="PF00707"/>
    </source>
</evidence>
<evidence type="ECO:0000256" key="2">
    <source>
        <dbReference type="ARBA" id="ARBA00022540"/>
    </source>
</evidence>
<reference evidence="7" key="1">
    <citation type="submission" date="2020-04" db="EMBL/GenBank/DDBJ databases">
        <authorList>
            <person name="Zhang T."/>
        </authorList>
    </citation>
    <scope>NUCLEOTIDE SEQUENCE</scope>
    <source>
        <strain evidence="7">HKST-UBA14</strain>
    </source>
</reference>
<evidence type="ECO:0000259" key="6">
    <source>
        <dbReference type="Pfam" id="PF05198"/>
    </source>
</evidence>
<comment type="caution">
    <text evidence="7">The sequence shown here is derived from an EMBL/GenBank/DDBJ whole genome shotgun (WGS) entry which is preliminary data.</text>
</comment>
<keyword evidence="3" id="KW-0648">Protein biosynthesis</keyword>
<dbReference type="GO" id="GO:0043022">
    <property type="term" value="F:ribosome binding"/>
    <property type="evidence" value="ECO:0007669"/>
    <property type="project" value="TreeGrafter"/>
</dbReference>
<dbReference type="InterPro" id="IPR036788">
    <property type="entry name" value="T_IF-3_C_sf"/>
</dbReference>
<feature type="non-terminal residue" evidence="7">
    <location>
        <position position="1"/>
    </location>
</feature>
<dbReference type="Gene3D" id="3.30.110.10">
    <property type="entry name" value="Translation initiation factor 3 (IF-3), C-terminal domain"/>
    <property type="match status" value="1"/>
</dbReference>
<dbReference type="SUPFAM" id="SSF55200">
    <property type="entry name" value="Translation initiation factor IF3, C-terminal domain"/>
    <property type="match status" value="1"/>
</dbReference>
<dbReference type="SUPFAM" id="SSF54364">
    <property type="entry name" value="Translation initiation factor IF3, N-terminal domain"/>
    <property type="match status" value="1"/>
</dbReference>
<feature type="domain" description="Translation initiation factor 3 N-terminal" evidence="6">
    <location>
        <begin position="1"/>
        <end position="39"/>
    </location>
</feature>
<dbReference type="AlphaFoldDB" id="A0A955RJU1"/>
<dbReference type="GO" id="GO:0032790">
    <property type="term" value="P:ribosome disassembly"/>
    <property type="evidence" value="ECO:0007669"/>
    <property type="project" value="TreeGrafter"/>
</dbReference>
<dbReference type="PANTHER" id="PTHR10938">
    <property type="entry name" value="TRANSLATION INITIATION FACTOR IF-3"/>
    <property type="match status" value="1"/>
</dbReference>
<dbReference type="InterPro" id="IPR019815">
    <property type="entry name" value="Translation_initiation_fac_3_C"/>
</dbReference>
<name>A0A955RJU1_9BACT</name>
<dbReference type="EMBL" id="JAGQLK010000144">
    <property type="protein sequence ID" value="MCA9383819.1"/>
    <property type="molecule type" value="Genomic_DNA"/>
</dbReference>
<dbReference type="Pfam" id="PF00707">
    <property type="entry name" value="IF3_C"/>
    <property type="match status" value="1"/>
</dbReference>
<organism evidence="7 8">
    <name type="scientific">Candidatus Dojkabacteria bacterium</name>
    <dbReference type="NCBI Taxonomy" id="2099670"/>
    <lineage>
        <taxon>Bacteria</taxon>
        <taxon>Candidatus Dojkabacteria</taxon>
    </lineage>
</organism>
<dbReference type="Proteomes" id="UP000783287">
    <property type="component" value="Unassembled WGS sequence"/>
</dbReference>
<gene>
    <name evidence="7" type="primary">infC</name>
    <name evidence="7" type="ORF">KC909_05655</name>
</gene>
<protein>
    <recommendedName>
        <fullName evidence="4">Translation initiation factor IF-3</fullName>
    </recommendedName>
</protein>
<sequence length="150" mass="17506">IARNKELDLVEVSPQANPPVAKILEWSKFKYQLEKKLKESKSKRVDQKEMWFKAYIDTGDLKHKVKKVTEFLAKKHPVKLTIRAKGRTDRSNMETLINKILVELEGYIEEVVDKPKFEGRNLSIIVRPIKNLNKKKSNDEEKTKDTQSNS</sequence>
<comment type="similarity">
    <text evidence="1">Belongs to the IF-3 family.</text>
</comment>
<dbReference type="Gene3D" id="3.10.20.80">
    <property type="entry name" value="Translation initiation factor 3 (IF-3), N-terminal domain"/>
    <property type="match status" value="1"/>
</dbReference>
<evidence type="ECO:0000256" key="3">
    <source>
        <dbReference type="ARBA" id="ARBA00022917"/>
    </source>
</evidence>
<evidence type="ECO:0000256" key="1">
    <source>
        <dbReference type="ARBA" id="ARBA00005439"/>
    </source>
</evidence>
<dbReference type="Pfam" id="PF05198">
    <property type="entry name" value="IF3_N"/>
    <property type="match status" value="1"/>
</dbReference>
<evidence type="ECO:0000313" key="8">
    <source>
        <dbReference type="Proteomes" id="UP000783287"/>
    </source>
</evidence>
<dbReference type="InterPro" id="IPR019814">
    <property type="entry name" value="Translation_initiation_fac_3_N"/>
</dbReference>
<evidence type="ECO:0000256" key="4">
    <source>
        <dbReference type="NCBIfam" id="TIGR00168"/>
    </source>
</evidence>
<keyword evidence="2 7" id="KW-0396">Initiation factor</keyword>